<dbReference type="EnsemblPlants" id="TuG1812G0600002046.01.T01">
    <property type="protein sequence ID" value="TuG1812G0600002046.01.T01.cds454285"/>
    <property type="gene ID" value="TuG1812G0600002046.01"/>
</dbReference>
<reference evidence="2" key="1">
    <citation type="journal article" date="2013" name="Nature">
        <title>Draft genome of the wheat A-genome progenitor Triticum urartu.</title>
        <authorList>
            <person name="Ling H.Q."/>
            <person name="Zhao S."/>
            <person name="Liu D."/>
            <person name="Wang J."/>
            <person name="Sun H."/>
            <person name="Zhang C."/>
            <person name="Fan H."/>
            <person name="Li D."/>
            <person name="Dong L."/>
            <person name="Tao Y."/>
            <person name="Gao C."/>
            <person name="Wu H."/>
            <person name="Li Y."/>
            <person name="Cui Y."/>
            <person name="Guo X."/>
            <person name="Zheng S."/>
            <person name="Wang B."/>
            <person name="Yu K."/>
            <person name="Liang Q."/>
            <person name="Yang W."/>
            <person name="Lou X."/>
            <person name="Chen J."/>
            <person name="Feng M."/>
            <person name="Jian J."/>
            <person name="Zhang X."/>
            <person name="Luo G."/>
            <person name="Jiang Y."/>
            <person name="Liu J."/>
            <person name="Wang Z."/>
            <person name="Sha Y."/>
            <person name="Zhang B."/>
            <person name="Wu H."/>
            <person name="Tang D."/>
            <person name="Shen Q."/>
            <person name="Xue P."/>
            <person name="Zou S."/>
            <person name="Wang X."/>
            <person name="Liu X."/>
            <person name="Wang F."/>
            <person name="Yang Y."/>
            <person name="An X."/>
            <person name="Dong Z."/>
            <person name="Zhang K."/>
            <person name="Zhang X."/>
            <person name="Luo M.C."/>
            <person name="Dvorak J."/>
            <person name="Tong Y."/>
            <person name="Wang J."/>
            <person name="Yang H."/>
            <person name="Li Z."/>
            <person name="Wang D."/>
            <person name="Zhang A."/>
            <person name="Wang J."/>
        </authorList>
    </citation>
    <scope>NUCLEOTIDE SEQUENCE</scope>
    <source>
        <strain evidence="2">cv. G1812</strain>
    </source>
</reference>
<sequence length="69" mass="7612">MVMVAPARGRRRFVVKKSSVRVLAPEHIWGHHDAAIVNFGVPDYGGTLTGVMLYLDKKAIGCAEFPARF</sequence>
<protein>
    <submittedName>
        <fullName evidence="1">Uncharacterized protein</fullName>
    </submittedName>
</protein>
<keyword evidence="2" id="KW-1185">Reference proteome</keyword>
<dbReference type="AlphaFoldDB" id="A0A8R7QS50"/>
<accession>A0A8R7QS50</accession>
<evidence type="ECO:0000313" key="1">
    <source>
        <dbReference type="EnsemblPlants" id="TuG1812G0600002046.01.T01.cds454285"/>
    </source>
</evidence>
<dbReference type="Gramene" id="TuG1812G0600002046.01.T01">
    <property type="protein sequence ID" value="TuG1812G0600002046.01.T01.cds454285"/>
    <property type="gene ID" value="TuG1812G0600002046.01"/>
</dbReference>
<name>A0A8R7QS50_TRIUA</name>
<reference evidence="1" key="2">
    <citation type="submission" date="2018-03" db="EMBL/GenBank/DDBJ databases">
        <title>The Triticum urartu genome reveals the dynamic nature of wheat genome evolution.</title>
        <authorList>
            <person name="Ling H."/>
            <person name="Ma B."/>
            <person name="Shi X."/>
            <person name="Liu H."/>
            <person name="Dong L."/>
            <person name="Sun H."/>
            <person name="Cao Y."/>
            <person name="Gao Q."/>
            <person name="Zheng S."/>
            <person name="Li Y."/>
            <person name="Yu Y."/>
            <person name="Du H."/>
            <person name="Qi M."/>
            <person name="Li Y."/>
            <person name="Yu H."/>
            <person name="Cui Y."/>
            <person name="Wang N."/>
            <person name="Chen C."/>
            <person name="Wu H."/>
            <person name="Zhao Y."/>
            <person name="Zhang J."/>
            <person name="Li Y."/>
            <person name="Zhou W."/>
            <person name="Zhang B."/>
            <person name="Hu W."/>
            <person name="Eijk M."/>
            <person name="Tang J."/>
            <person name="Witsenboer H."/>
            <person name="Zhao S."/>
            <person name="Li Z."/>
            <person name="Zhang A."/>
            <person name="Wang D."/>
            <person name="Liang C."/>
        </authorList>
    </citation>
    <scope>NUCLEOTIDE SEQUENCE [LARGE SCALE GENOMIC DNA]</scope>
    <source>
        <strain evidence="1">cv. G1812</strain>
    </source>
</reference>
<proteinExistence type="predicted"/>
<evidence type="ECO:0000313" key="2">
    <source>
        <dbReference type="Proteomes" id="UP000015106"/>
    </source>
</evidence>
<organism evidence="1 2">
    <name type="scientific">Triticum urartu</name>
    <name type="common">Red wild einkorn</name>
    <name type="synonym">Crithodium urartu</name>
    <dbReference type="NCBI Taxonomy" id="4572"/>
    <lineage>
        <taxon>Eukaryota</taxon>
        <taxon>Viridiplantae</taxon>
        <taxon>Streptophyta</taxon>
        <taxon>Embryophyta</taxon>
        <taxon>Tracheophyta</taxon>
        <taxon>Spermatophyta</taxon>
        <taxon>Magnoliopsida</taxon>
        <taxon>Liliopsida</taxon>
        <taxon>Poales</taxon>
        <taxon>Poaceae</taxon>
        <taxon>BOP clade</taxon>
        <taxon>Pooideae</taxon>
        <taxon>Triticodae</taxon>
        <taxon>Triticeae</taxon>
        <taxon>Triticinae</taxon>
        <taxon>Triticum</taxon>
    </lineage>
</organism>
<dbReference type="Proteomes" id="UP000015106">
    <property type="component" value="Chromosome 6"/>
</dbReference>
<dbReference type="Gene3D" id="3.50.30.30">
    <property type="match status" value="1"/>
</dbReference>
<reference evidence="1" key="3">
    <citation type="submission" date="2022-06" db="UniProtKB">
        <authorList>
            <consortium name="EnsemblPlants"/>
        </authorList>
    </citation>
    <scope>IDENTIFICATION</scope>
</reference>